<protein>
    <submittedName>
        <fullName evidence="3">Meiotically up-regulated like protein</fullName>
    </submittedName>
</protein>
<dbReference type="GeneID" id="75828666"/>
<dbReference type="AlphaFoldDB" id="A0A9Q0BFK0"/>
<feature type="compositionally biased region" description="Polar residues" evidence="1">
    <location>
        <begin position="135"/>
        <end position="166"/>
    </location>
</feature>
<name>A0A9Q0BFK0_9HYPO</name>
<dbReference type="PANTHER" id="PTHR28003:SF1">
    <property type="entry name" value="NUCLEOPORIN POM34"/>
    <property type="match status" value="1"/>
</dbReference>
<dbReference type="OrthoDB" id="429932at2759"/>
<dbReference type="EMBL" id="JAGIXG020000010">
    <property type="protein sequence ID" value="KAI6782991.1"/>
    <property type="molecule type" value="Genomic_DNA"/>
</dbReference>
<dbReference type="Pfam" id="PF08058">
    <property type="entry name" value="NPCC"/>
    <property type="match status" value="1"/>
</dbReference>
<feature type="compositionally biased region" description="Low complexity" evidence="1">
    <location>
        <begin position="212"/>
        <end position="225"/>
    </location>
</feature>
<feature type="region of interest" description="Disordered" evidence="1">
    <location>
        <begin position="125"/>
        <end position="180"/>
    </location>
</feature>
<keyword evidence="2" id="KW-0472">Membrane</keyword>
<comment type="caution">
    <text evidence="3">The sequence shown here is derived from an EMBL/GenBank/DDBJ whole genome shotgun (WGS) entry which is preliminary data.</text>
</comment>
<sequence length="253" mass="26565">MPSTPVKAIAASSPPVTESPGTWRHPRIDEITRRRHATTFTEKNVTQIAYGVASIIAIVVLNQVSKANSLPTLLSNSTRGYVDLACYACLLMPIVNIVSACLPLMRAEDSLADIPLTPAQRKLLGLPPSGAAPTPNATYSTPPRYSRTPSLSGSIGSRGSWASGSPLSGRASPALQASDSYSPLPSPLGLKGLDASVNGRRSSFGQSNLAASTSSNLFSDSPSPSGNKRTSVGLNSKWLYERGRRSSGGAWTR</sequence>
<dbReference type="Proteomes" id="UP001055219">
    <property type="component" value="Unassembled WGS sequence"/>
</dbReference>
<feature type="region of interest" description="Disordered" evidence="1">
    <location>
        <begin position="1"/>
        <end position="23"/>
    </location>
</feature>
<evidence type="ECO:0000256" key="2">
    <source>
        <dbReference type="SAM" id="Phobius"/>
    </source>
</evidence>
<dbReference type="GO" id="GO:0030474">
    <property type="term" value="P:spindle pole body duplication"/>
    <property type="evidence" value="ECO:0007669"/>
    <property type="project" value="TreeGrafter"/>
</dbReference>
<dbReference type="GO" id="GO:0006606">
    <property type="term" value="P:protein import into nucleus"/>
    <property type="evidence" value="ECO:0007669"/>
    <property type="project" value="TreeGrafter"/>
</dbReference>
<feature type="transmembrane region" description="Helical" evidence="2">
    <location>
        <begin position="84"/>
        <end position="105"/>
    </location>
</feature>
<dbReference type="GO" id="GO:0005640">
    <property type="term" value="C:nuclear outer membrane"/>
    <property type="evidence" value="ECO:0007669"/>
    <property type="project" value="TreeGrafter"/>
</dbReference>
<dbReference type="GO" id="GO:0070762">
    <property type="term" value="C:nuclear pore transmembrane ring"/>
    <property type="evidence" value="ECO:0007669"/>
    <property type="project" value="TreeGrafter"/>
</dbReference>
<evidence type="ECO:0000313" key="3">
    <source>
        <dbReference type="EMBL" id="KAI6782991.1"/>
    </source>
</evidence>
<proteinExistence type="predicted"/>
<feature type="transmembrane region" description="Helical" evidence="2">
    <location>
        <begin position="44"/>
        <end position="64"/>
    </location>
</feature>
<evidence type="ECO:0000256" key="1">
    <source>
        <dbReference type="SAM" id="MobiDB-lite"/>
    </source>
</evidence>
<keyword evidence="2" id="KW-1133">Transmembrane helix</keyword>
<gene>
    <name evidence="3" type="ORF">J7T54_002152</name>
</gene>
<organism evidence="3 4">
    <name type="scientific">Emericellopsis cladophorae</name>
    <dbReference type="NCBI Taxonomy" id="2686198"/>
    <lineage>
        <taxon>Eukaryota</taxon>
        <taxon>Fungi</taxon>
        <taxon>Dikarya</taxon>
        <taxon>Ascomycota</taxon>
        <taxon>Pezizomycotina</taxon>
        <taxon>Sordariomycetes</taxon>
        <taxon>Hypocreomycetidae</taxon>
        <taxon>Hypocreales</taxon>
        <taxon>Bionectriaceae</taxon>
        <taxon>Emericellopsis</taxon>
    </lineage>
</organism>
<reference evidence="3" key="1">
    <citation type="journal article" date="2021" name="J Fungi (Basel)">
        <title>Genomic and Metabolomic Analyses of the Marine Fungus Emericellopsis cladophorae: Insights into Saltwater Adaptability Mechanisms and Its Biosynthetic Potential.</title>
        <authorList>
            <person name="Goncalves M.F.M."/>
            <person name="Hilario S."/>
            <person name="Van de Peer Y."/>
            <person name="Esteves A.C."/>
            <person name="Alves A."/>
        </authorList>
    </citation>
    <scope>NUCLEOTIDE SEQUENCE</scope>
    <source>
        <strain evidence="3">MUM 19.33</strain>
    </source>
</reference>
<reference evidence="3" key="2">
    <citation type="submission" date="2022-07" db="EMBL/GenBank/DDBJ databases">
        <authorList>
            <person name="Goncalves M.F.M."/>
            <person name="Hilario S."/>
            <person name="Van De Peer Y."/>
            <person name="Esteves A.C."/>
            <person name="Alves A."/>
        </authorList>
    </citation>
    <scope>NUCLEOTIDE SEQUENCE</scope>
    <source>
        <strain evidence="3">MUM 19.33</strain>
    </source>
</reference>
<feature type="region of interest" description="Disordered" evidence="1">
    <location>
        <begin position="204"/>
        <end position="253"/>
    </location>
</feature>
<accession>A0A9Q0BFK0</accession>
<dbReference type="InterPro" id="IPR012578">
    <property type="entry name" value="Nucl_pore_cmplx"/>
</dbReference>
<dbReference type="RefSeq" id="XP_051363847.1">
    <property type="nucleotide sequence ID" value="XM_051504760.1"/>
</dbReference>
<keyword evidence="2" id="KW-0812">Transmembrane</keyword>
<keyword evidence="4" id="KW-1185">Reference proteome</keyword>
<dbReference type="PANTHER" id="PTHR28003">
    <property type="entry name" value="NUCLEOPORIN POM34"/>
    <property type="match status" value="1"/>
</dbReference>
<evidence type="ECO:0000313" key="4">
    <source>
        <dbReference type="Proteomes" id="UP001055219"/>
    </source>
</evidence>